<dbReference type="FunFam" id="3.30.300.70:FF:000001">
    <property type="entry name" value="Ribosome maturation factor RimP"/>
    <property type="match status" value="1"/>
</dbReference>
<comment type="similarity">
    <text evidence="3">Belongs to the RimP family.</text>
</comment>
<reference evidence="6" key="1">
    <citation type="submission" date="2022-12" db="EMBL/GenBank/DDBJ databases">
        <title>Reference genome sequencing for broad-spectrum identification of bacterial and archaeal isolates by mass spectrometry.</title>
        <authorList>
            <person name="Sekiguchi Y."/>
            <person name="Tourlousse D.M."/>
        </authorList>
    </citation>
    <scope>NUCLEOTIDE SEQUENCE</scope>
    <source>
        <strain evidence="6">10succ1</strain>
    </source>
</reference>
<evidence type="ECO:0000256" key="1">
    <source>
        <dbReference type="ARBA" id="ARBA00022490"/>
    </source>
</evidence>
<dbReference type="HAMAP" id="MF_01077">
    <property type="entry name" value="RimP"/>
    <property type="match status" value="1"/>
</dbReference>
<comment type="subcellular location">
    <subcellularLocation>
        <location evidence="3">Cytoplasm</location>
    </subcellularLocation>
</comment>
<keyword evidence="1 3" id="KW-0963">Cytoplasm</keyword>
<organism evidence="6 7">
    <name type="scientific">Propionigenium maris DSM 9537</name>
    <dbReference type="NCBI Taxonomy" id="1123000"/>
    <lineage>
        <taxon>Bacteria</taxon>
        <taxon>Fusobacteriati</taxon>
        <taxon>Fusobacteriota</taxon>
        <taxon>Fusobacteriia</taxon>
        <taxon>Fusobacteriales</taxon>
        <taxon>Fusobacteriaceae</taxon>
        <taxon>Propionigenium</taxon>
    </lineage>
</organism>
<evidence type="ECO:0000313" key="7">
    <source>
        <dbReference type="Proteomes" id="UP001144471"/>
    </source>
</evidence>
<dbReference type="GO" id="GO:0006412">
    <property type="term" value="P:translation"/>
    <property type="evidence" value="ECO:0007669"/>
    <property type="project" value="TreeGrafter"/>
</dbReference>
<dbReference type="InterPro" id="IPR028998">
    <property type="entry name" value="RimP_C"/>
</dbReference>
<protein>
    <recommendedName>
        <fullName evidence="3">Ribosome maturation factor RimP</fullName>
    </recommendedName>
</protein>
<dbReference type="PANTHER" id="PTHR33867">
    <property type="entry name" value="RIBOSOME MATURATION FACTOR RIMP"/>
    <property type="match status" value="1"/>
</dbReference>
<dbReference type="CDD" id="cd01734">
    <property type="entry name" value="YlxS_C"/>
    <property type="match status" value="1"/>
</dbReference>
<dbReference type="InterPro" id="IPR035956">
    <property type="entry name" value="RimP_N_sf"/>
</dbReference>
<name>A0A9W6LMJ8_9FUSO</name>
<keyword evidence="7" id="KW-1185">Reference proteome</keyword>
<evidence type="ECO:0000259" key="5">
    <source>
        <dbReference type="Pfam" id="PF17384"/>
    </source>
</evidence>
<dbReference type="SUPFAM" id="SSF75420">
    <property type="entry name" value="YhbC-like, N-terminal domain"/>
    <property type="match status" value="1"/>
</dbReference>
<dbReference type="PANTHER" id="PTHR33867:SF1">
    <property type="entry name" value="RIBOSOME MATURATION FACTOR RIMP"/>
    <property type="match status" value="1"/>
</dbReference>
<gene>
    <name evidence="3 6" type="primary">rimP</name>
    <name evidence="6" type="ORF">PM10SUCC1_12260</name>
</gene>
<keyword evidence="2 3" id="KW-0690">Ribosome biogenesis</keyword>
<evidence type="ECO:0000256" key="3">
    <source>
        <dbReference type="HAMAP-Rule" id="MF_01077"/>
    </source>
</evidence>
<dbReference type="Pfam" id="PF17384">
    <property type="entry name" value="DUF150_C"/>
    <property type="match status" value="1"/>
</dbReference>
<dbReference type="EMBL" id="BSDY01000005">
    <property type="protein sequence ID" value="GLI55712.1"/>
    <property type="molecule type" value="Genomic_DNA"/>
</dbReference>
<proteinExistence type="inferred from homology"/>
<feature type="domain" description="Ribosome maturation factor RimP N-terminal" evidence="4">
    <location>
        <begin position="18"/>
        <end position="88"/>
    </location>
</feature>
<dbReference type="AlphaFoldDB" id="A0A9W6LMJ8"/>
<dbReference type="InterPro" id="IPR028989">
    <property type="entry name" value="RimP_N"/>
</dbReference>
<comment type="caution">
    <text evidence="6">The sequence shown here is derived from an EMBL/GenBank/DDBJ whole genome shotgun (WGS) entry which is preliminary data.</text>
</comment>
<dbReference type="Proteomes" id="UP001144471">
    <property type="component" value="Unassembled WGS sequence"/>
</dbReference>
<dbReference type="GO" id="GO:0000028">
    <property type="term" value="P:ribosomal small subunit assembly"/>
    <property type="evidence" value="ECO:0007669"/>
    <property type="project" value="TreeGrafter"/>
</dbReference>
<evidence type="ECO:0000259" key="4">
    <source>
        <dbReference type="Pfam" id="PF02576"/>
    </source>
</evidence>
<evidence type="ECO:0000313" key="6">
    <source>
        <dbReference type="EMBL" id="GLI55712.1"/>
    </source>
</evidence>
<dbReference type="Gene3D" id="3.30.300.70">
    <property type="entry name" value="RimP-like superfamily, N-terminal"/>
    <property type="match status" value="1"/>
</dbReference>
<sequence length="159" mass="18737">MMQREAKAALLERVEKLVLPVTQELGLELVDIEYLQDGGYWYLRVYVEKEDEDISLDDCAKVSNRIDEDVDTLIEEKFFLEVSSPGVERPLKKESDYTRFTGQKARLILKHKMEDSRNWTGVIERYEDSIIYLDVEDKVLEIPYSEVKKANLVFEFEDF</sequence>
<comment type="function">
    <text evidence="3">Required for maturation of 30S ribosomal subunits.</text>
</comment>
<dbReference type="Gene3D" id="2.30.30.180">
    <property type="entry name" value="Ribosome maturation factor RimP, C-terminal domain"/>
    <property type="match status" value="1"/>
</dbReference>
<dbReference type="InterPro" id="IPR036847">
    <property type="entry name" value="RimP_C_sf"/>
</dbReference>
<feature type="domain" description="Ribosome maturation factor RimP C-terminal" evidence="5">
    <location>
        <begin position="91"/>
        <end position="156"/>
    </location>
</feature>
<dbReference type="GO" id="GO:0005829">
    <property type="term" value="C:cytosol"/>
    <property type="evidence" value="ECO:0007669"/>
    <property type="project" value="TreeGrafter"/>
</dbReference>
<dbReference type="Pfam" id="PF02576">
    <property type="entry name" value="RimP_N"/>
    <property type="match status" value="1"/>
</dbReference>
<evidence type="ECO:0000256" key="2">
    <source>
        <dbReference type="ARBA" id="ARBA00022517"/>
    </source>
</evidence>
<dbReference type="SUPFAM" id="SSF74942">
    <property type="entry name" value="YhbC-like, C-terminal domain"/>
    <property type="match status" value="1"/>
</dbReference>
<dbReference type="InterPro" id="IPR003728">
    <property type="entry name" value="Ribosome_maturation_RimP"/>
</dbReference>
<accession>A0A9W6LMJ8</accession>